<evidence type="ECO:0000313" key="1">
    <source>
        <dbReference type="EMBL" id="KAJ6739492.1"/>
    </source>
</evidence>
<name>A0A9Q0V0J9_9ROSI</name>
<reference evidence="1" key="2">
    <citation type="journal article" date="2023" name="Int. J. Mol. Sci.">
        <title>De Novo Assembly and Annotation of 11 Diverse Shrub Willow (Salix) Genomes Reveals Novel Gene Organization in Sex-Linked Regions.</title>
        <authorList>
            <person name="Hyden B."/>
            <person name="Feng K."/>
            <person name="Yates T.B."/>
            <person name="Jawdy S."/>
            <person name="Cereghino C."/>
            <person name="Smart L.B."/>
            <person name="Muchero W."/>
        </authorList>
    </citation>
    <scope>NUCLEOTIDE SEQUENCE</scope>
    <source>
        <tissue evidence="1">Shoot tip</tissue>
    </source>
</reference>
<reference evidence="1" key="1">
    <citation type="submission" date="2022-11" db="EMBL/GenBank/DDBJ databases">
        <authorList>
            <person name="Hyden B.L."/>
            <person name="Feng K."/>
            <person name="Yates T."/>
            <person name="Jawdy S."/>
            <person name="Smart L.B."/>
            <person name="Muchero W."/>
        </authorList>
    </citation>
    <scope>NUCLEOTIDE SEQUENCE</scope>
    <source>
        <tissue evidence="1">Shoot tip</tissue>
    </source>
</reference>
<sequence length="48" mass="5741">MLSYLVFEIEILYESLKKAIVVRENQYSNRATWMFEALPRMVLVKLTC</sequence>
<dbReference type="AlphaFoldDB" id="A0A9Q0V0J9"/>
<proteinExistence type="predicted"/>
<protein>
    <submittedName>
        <fullName evidence="1">Uncharacterized protein</fullName>
    </submittedName>
</protein>
<evidence type="ECO:0000313" key="2">
    <source>
        <dbReference type="Proteomes" id="UP001151752"/>
    </source>
</evidence>
<dbReference type="EMBL" id="JAPFFM010000010">
    <property type="protein sequence ID" value="KAJ6739492.1"/>
    <property type="molecule type" value="Genomic_DNA"/>
</dbReference>
<keyword evidence="2" id="KW-1185">Reference proteome</keyword>
<organism evidence="1 2">
    <name type="scientific">Salix koriyanagi</name>
    <dbReference type="NCBI Taxonomy" id="2511006"/>
    <lineage>
        <taxon>Eukaryota</taxon>
        <taxon>Viridiplantae</taxon>
        <taxon>Streptophyta</taxon>
        <taxon>Embryophyta</taxon>
        <taxon>Tracheophyta</taxon>
        <taxon>Spermatophyta</taxon>
        <taxon>Magnoliopsida</taxon>
        <taxon>eudicotyledons</taxon>
        <taxon>Gunneridae</taxon>
        <taxon>Pentapetalae</taxon>
        <taxon>rosids</taxon>
        <taxon>fabids</taxon>
        <taxon>Malpighiales</taxon>
        <taxon>Salicaceae</taxon>
        <taxon>Saliceae</taxon>
        <taxon>Salix</taxon>
    </lineage>
</organism>
<gene>
    <name evidence="1" type="ORF">OIU74_004295</name>
</gene>
<accession>A0A9Q0V0J9</accession>
<comment type="caution">
    <text evidence="1">The sequence shown here is derived from an EMBL/GenBank/DDBJ whole genome shotgun (WGS) entry which is preliminary data.</text>
</comment>
<dbReference type="Proteomes" id="UP001151752">
    <property type="component" value="Chromosome 4"/>
</dbReference>